<dbReference type="InterPro" id="IPR024775">
    <property type="entry name" value="DinB-like"/>
</dbReference>
<dbReference type="AlphaFoldDB" id="A0A512RP80"/>
<reference evidence="2 3" key="1">
    <citation type="submission" date="2019-07" db="EMBL/GenBank/DDBJ databases">
        <title>Whole genome shotgun sequence of Chitinophaga cymbidii NBRC 109752.</title>
        <authorList>
            <person name="Hosoyama A."/>
            <person name="Uohara A."/>
            <person name="Ohji S."/>
            <person name="Ichikawa N."/>
        </authorList>
    </citation>
    <scope>NUCLEOTIDE SEQUENCE [LARGE SCALE GENOMIC DNA]</scope>
    <source>
        <strain evidence="2 3">NBRC 109752</strain>
    </source>
</reference>
<feature type="domain" description="DinB-like" evidence="1">
    <location>
        <begin position="20"/>
        <end position="155"/>
    </location>
</feature>
<evidence type="ECO:0000313" key="3">
    <source>
        <dbReference type="Proteomes" id="UP000321436"/>
    </source>
</evidence>
<dbReference type="OrthoDB" id="948294at2"/>
<dbReference type="Pfam" id="PF12867">
    <property type="entry name" value="DinB_2"/>
    <property type="match status" value="1"/>
</dbReference>
<proteinExistence type="predicted"/>
<keyword evidence="3" id="KW-1185">Reference proteome</keyword>
<sequence>MEPAEIFVQAALKSWNIQLKRADAFFDTISDEGLQQEIAPGKNRLIYLMGHLIAVNDSMTSLFGQGERSFEHLDDAFVKNPDRSGLPMPDAASLREDWRKAKSILTANFAALSPADWMSRHTAMTDEDFAKEPSRNKLSVLLNRTNHMAYHIGQMVLVKGKS</sequence>
<protein>
    <recommendedName>
        <fullName evidence="1">DinB-like domain-containing protein</fullName>
    </recommendedName>
</protein>
<dbReference type="Gene3D" id="1.20.120.450">
    <property type="entry name" value="dinb family like domain"/>
    <property type="match status" value="1"/>
</dbReference>
<dbReference type="EMBL" id="BKAU01000005">
    <property type="protein sequence ID" value="GEP97491.1"/>
    <property type="molecule type" value="Genomic_DNA"/>
</dbReference>
<accession>A0A512RP80</accession>
<dbReference type="Proteomes" id="UP000321436">
    <property type="component" value="Unassembled WGS sequence"/>
</dbReference>
<organism evidence="2 3">
    <name type="scientific">Chitinophaga cymbidii</name>
    <dbReference type="NCBI Taxonomy" id="1096750"/>
    <lineage>
        <taxon>Bacteria</taxon>
        <taxon>Pseudomonadati</taxon>
        <taxon>Bacteroidota</taxon>
        <taxon>Chitinophagia</taxon>
        <taxon>Chitinophagales</taxon>
        <taxon>Chitinophagaceae</taxon>
        <taxon>Chitinophaga</taxon>
    </lineage>
</organism>
<dbReference type="RefSeq" id="WP_146865142.1">
    <property type="nucleotide sequence ID" value="NZ_BKAU01000005.1"/>
</dbReference>
<dbReference type="InterPro" id="IPR034660">
    <property type="entry name" value="DinB/YfiT-like"/>
</dbReference>
<evidence type="ECO:0000259" key="1">
    <source>
        <dbReference type="Pfam" id="PF12867"/>
    </source>
</evidence>
<gene>
    <name evidence="2" type="ORF">CCY01nite_37510</name>
</gene>
<name>A0A512RP80_9BACT</name>
<dbReference type="SUPFAM" id="SSF109854">
    <property type="entry name" value="DinB/YfiT-like putative metalloenzymes"/>
    <property type="match status" value="1"/>
</dbReference>
<comment type="caution">
    <text evidence="2">The sequence shown here is derived from an EMBL/GenBank/DDBJ whole genome shotgun (WGS) entry which is preliminary data.</text>
</comment>
<evidence type="ECO:0000313" key="2">
    <source>
        <dbReference type="EMBL" id="GEP97491.1"/>
    </source>
</evidence>